<comment type="caution">
    <text evidence="2">The sequence shown here is derived from an EMBL/GenBank/DDBJ whole genome shotgun (WGS) entry which is preliminary data.</text>
</comment>
<evidence type="ECO:0000256" key="1">
    <source>
        <dbReference type="SAM" id="MobiDB-lite"/>
    </source>
</evidence>
<dbReference type="OrthoDB" id="5377012at2759"/>
<feature type="compositionally biased region" description="Polar residues" evidence="1">
    <location>
        <begin position="94"/>
        <end position="128"/>
    </location>
</feature>
<name>A0A9P4LVK0_9PEZI</name>
<keyword evidence="3" id="KW-1185">Reference proteome</keyword>
<protein>
    <recommendedName>
        <fullName evidence="4">Ca2+-modulated nonselective cation channel polycystin</fullName>
    </recommendedName>
</protein>
<sequence>MAAAEAPPRPQDRHSRRRPFASWMKKLAGLKGSSHPPAPSKSKNKACHKNNNPYPESGYLHRPAPAATSANGHLSFSEPISHRQSYDSADDASGRSQQEAPNVSNKSAAPTLATNPETIYSEAGQSKAETSHTRDTRTGGVSSHDGGGNSTFSSPNHSERSLTTTLTTIQSTTPSGMLGNNNNNNNNNAAPANANAAGQSNMQVPAVHFQHQYPVSPASAVPAHLQPSNAPQTYSAATANSMLSDNASIMTLASSSKRRRRNSLDTNASVRALAPSSVWGGSRESLPLSVLSGNVEAGSNATGAPSSLYQIGNRPSVGGLASAERASVYSASGVTAPALPSERNSYYAAKQQGVDSGSIRSGLLGHGRTDSLSGSVHTGAGPPQPTGSSPLASPIHPPGPGRVSRRSSERKDQDAEHNNGEDAYDNDGDVQENVRLGDKDVIIENP</sequence>
<dbReference type="AlphaFoldDB" id="A0A9P4LVK0"/>
<feature type="compositionally biased region" description="Basic and acidic residues" evidence="1">
    <location>
        <begin position="406"/>
        <end position="420"/>
    </location>
</feature>
<feature type="compositionally biased region" description="Low complexity" evidence="1">
    <location>
        <begin position="180"/>
        <end position="197"/>
    </location>
</feature>
<evidence type="ECO:0000313" key="2">
    <source>
        <dbReference type="EMBL" id="KAF2086027.1"/>
    </source>
</evidence>
<dbReference type="Proteomes" id="UP000799776">
    <property type="component" value="Unassembled WGS sequence"/>
</dbReference>
<evidence type="ECO:0000313" key="3">
    <source>
        <dbReference type="Proteomes" id="UP000799776"/>
    </source>
</evidence>
<reference evidence="2" key="1">
    <citation type="journal article" date="2020" name="Stud. Mycol.">
        <title>101 Dothideomycetes genomes: a test case for predicting lifestyles and emergence of pathogens.</title>
        <authorList>
            <person name="Haridas S."/>
            <person name="Albert R."/>
            <person name="Binder M."/>
            <person name="Bloem J."/>
            <person name="Labutti K."/>
            <person name="Salamov A."/>
            <person name="Andreopoulos B."/>
            <person name="Baker S."/>
            <person name="Barry K."/>
            <person name="Bills G."/>
            <person name="Bluhm B."/>
            <person name="Cannon C."/>
            <person name="Castanera R."/>
            <person name="Culley D."/>
            <person name="Daum C."/>
            <person name="Ezra D."/>
            <person name="Gonzalez J."/>
            <person name="Henrissat B."/>
            <person name="Kuo A."/>
            <person name="Liang C."/>
            <person name="Lipzen A."/>
            <person name="Lutzoni F."/>
            <person name="Magnuson J."/>
            <person name="Mondo S."/>
            <person name="Nolan M."/>
            <person name="Ohm R."/>
            <person name="Pangilinan J."/>
            <person name="Park H.-J."/>
            <person name="Ramirez L."/>
            <person name="Alfaro M."/>
            <person name="Sun H."/>
            <person name="Tritt A."/>
            <person name="Yoshinaga Y."/>
            <person name="Zwiers L.-H."/>
            <person name="Turgeon B."/>
            <person name="Goodwin S."/>
            <person name="Spatafora J."/>
            <person name="Crous P."/>
            <person name="Grigoriev I."/>
        </authorList>
    </citation>
    <scope>NUCLEOTIDE SEQUENCE</scope>
    <source>
        <strain evidence="2">CBS 121410</strain>
    </source>
</reference>
<organism evidence="2 3">
    <name type="scientific">Saccharata proteae CBS 121410</name>
    <dbReference type="NCBI Taxonomy" id="1314787"/>
    <lineage>
        <taxon>Eukaryota</taxon>
        <taxon>Fungi</taxon>
        <taxon>Dikarya</taxon>
        <taxon>Ascomycota</taxon>
        <taxon>Pezizomycotina</taxon>
        <taxon>Dothideomycetes</taxon>
        <taxon>Dothideomycetes incertae sedis</taxon>
        <taxon>Botryosphaeriales</taxon>
        <taxon>Saccharataceae</taxon>
        <taxon>Saccharata</taxon>
    </lineage>
</organism>
<gene>
    <name evidence="2" type="ORF">K490DRAFT_74611</name>
</gene>
<dbReference type="EMBL" id="ML978726">
    <property type="protein sequence ID" value="KAF2086027.1"/>
    <property type="molecule type" value="Genomic_DNA"/>
</dbReference>
<feature type="region of interest" description="Disordered" evidence="1">
    <location>
        <begin position="1"/>
        <end position="197"/>
    </location>
</feature>
<feature type="compositionally biased region" description="Low complexity" evidence="1">
    <location>
        <begin position="161"/>
        <end position="173"/>
    </location>
</feature>
<accession>A0A9P4LVK0</accession>
<feature type="compositionally biased region" description="Basic and acidic residues" evidence="1">
    <location>
        <begin position="435"/>
        <end position="446"/>
    </location>
</feature>
<feature type="region of interest" description="Disordered" evidence="1">
    <location>
        <begin position="358"/>
        <end position="446"/>
    </location>
</feature>
<evidence type="ECO:0008006" key="4">
    <source>
        <dbReference type="Google" id="ProtNLM"/>
    </source>
</evidence>
<proteinExistence type="predicted"/>